<dbReference type="PANTHER" id="PTHR44086">
    <property type="entry name" value="THIOSULFATE SULFURTRANSFERASE RDL2, MITOCHONDRIAL-RELATED"/>
    <property type="match status" value="1"/>
</dbReference>
<dbReference type="KEGG" id="eha:Ethha_0610"/>
<dbReference type="AlphaFoldDB" id="E6U9R8"/>
<protein>
    <submittedName>
        <fullName evidence="2">Rhodanese domain protein</fullName>
    </submittedName>
</protein>
<dbReference type="GO" id="GO:0004792">
    <property type="term" value="F:thiosulfate-cyanide sulfurtransferase activity"/>
    <property type="evidence" value="ECO:0007669"/>
    <property type="project" value="TreeGrafter"/>
</dbReference>
<gene>
    <name evidence="2" type="ordered locus">Ethha_0610</name>
</gene>
<keyword evidence="3" id="KW-1185">Reference proteome</keyword>
<accession>E6U9R8</accession>
<name>E6U9R8_ETHHY</name>
<evidence type="ECO:0000313" key="3">
    <source>
        <dbReference type="Proteomes" id="UP000001551"/>
    </source>
</evidence>
<evidence type="ECO:0000259" key="1">
    <source>
        <dbReference type="PROSITE" id="PS50206"/>
    </source>
</evidence>
<dbReference type="PROSITE" id="PS50206">
    <property type="entry name" value="RHODANESE_3"/>
    <property type="match status" value="1"/>
</dbReference>
<dbReference type="InterPro" id="IPR036873">
    <property type="entry name" value="Rhodanese-like_dom_sf"/>
</dbReference>
<dbReference type="STRING" id="663278.Ethha_0610"/>
<feature type="domain" description="Rhodanese" evidence="1">
    <location>
        <begin position="25"/>
        <end position="111"/>
    </location>
</feature>
<sequence length="116" mass="12828">MFGSLFGKKAYRDISPQETRNRLASGQNILLLDVRSPEEYAEVHIPHSVSVPLDRLQSQISKVANDKDMEIIVYCLSGARAASACSLLTAMGYTNVSSMGGIRSWAYETERGTRSR</sequence>
<dbReference type="InterPro" id="IPR001763">
    <property type="entry name" value="Rhodanese-like_dom"/>
</dbReference>
<dbReference type="EMBL" id="CP002400">
    <property type="protein sequence ID" value="ADU26184.1"/>
    <property type="molecule type" value="Genomic_DNA"/>
</dbReference>
<evidence type="ECO:0000313" key="2">
    <source>
        <dbReference type="EMBL" id="ADU26184.1"/>
    </source>
</evidence>
<dbReference type="CDD" id="cd00158">
    <property type="entry name" value="RHOD"/>
    <property type="match status" value="1"/>
</dbReference>
<dbReference type="SMART" id="SM00450">
    <property type="entry name" value="RHOD"/>
    <property type="match status" value="1"/>
</dbReference>
<proteinExistence type="predicted"/>
<organism evidence="2 3">
    <name type="scientific">Ethanoligenens harbinense (strain DSM 18485 / JCM 12961 / CGMCC 1.5033 / YUAN-3)</name>
    <dbReference type="NCBI Taxonomy" id="663278"/>
    <lineage>
        <taxon>Bacteria</taxon>
        <taxon>Bacillati</taxon>
        <taxon>Bacillota</taxon>
        <taxon>Clostridia</taxon>
        <taxon>Eubacteriales</taxon>
        <taxon>Oscillospiraceae</taxon>
        <taxon>Ethanoligenens</taxon>
    </lineage>
</organism>
<dbReference type="Pfam" id="PF00581">
    <property type="entry name" value="Rhodanese"/>
    <property type="match status" value="1"/>
</dbReference>
<dbReference type="PANTHER" id="PTHR44086:SF13">
    <property type="entry name" value="THIOSULFATE SULFURTRANSFERASE PSPE"/>
    <property type="match status" value="1"/>
</dbReference>
<dbReference type="Proteomes" id="UP000001551">
    <property type="component" value="Chromosome"/>
</dbReference>
<dbReference type="RefSeq" id="WP_013484556.1">
    <property type="nucleotide sequence ID" value="NC_014828.1"/>
</dbReference>
<reference evidence="2 3" key="1">
    <citation type="submission" date="2010-12" db="EMBL/GenBank/DDBJ databases">
        <title>Complete sequence of Ethanoligenens harbinense YUAN-3.</title>
        <authorList>
            <person name="Lucas S."/>
            <person name="Copeland A."/>
            <person name="Lapidus A."/>
            <person name="Cheng J.-F."/>
            <person name="Bruce D."/>
            <person name="Goodwin L."/>
            <person name="Pitluck S."/>
            <person name="Chertkov O."/>
            <person name="Misra M."/>
            <person name="Detter J.C."/>
            <person name="Han C."/>
            <person name="Tapia R."/>
            <person name="Land M."/>
            <person name="Hauser L."/>
            <person name="Jeffries C."/>
            <person name="Kyrpides N."/>
            <person name="Ivanova N."/>
            <person name="Mikhailova N."/>
            <person name="Wang A."/>
            <person name="Mouttaki H."/>
            <person name="He Z."/>
            <person name="Zhou J."/>
            <person name="Hemme C.L."/>
            <person name="Woyke T."/>
        </authorList>
    </citation>
    <scope>NUCLEOTIDE SEQUENCE [LARGE SCALE GENOMIC DNA]</scope>
    <source>
        <strain evidence="3">DSM 18485 / JCM 12961 / CGMCC 1.5033 / YUAN-3</strain>
    </source>
</reference>
<dbReference type="eggNOG" id="COG0607">
    <property type="taxonomic scope" value="Bacteria"/>
</dbReference>
<dbReference type="SUPFAM" id="SSF52821">
    <property type="entry name" value="Rhodanese/Cell cycle control phosphatase"/>
    <property type="match status" value="1"/>
</dbReference>
<dbReference type="HOGENOM" id="CLU_089574_13_2_9"/>
<dbReference type="Gene3D" id="3.40.250.10">
    <property type="entry name" value="Rhodanese-like domain"/>
    <property type="match status" value="1"/>
</dbReference>